<dbReference type="RefSeq" id="WP_035472077.1">
    <property type="nucleotide sequence ID" value="NZ_JRGF01000003.1"/>
</dbReference>
<dbReference type="PROSITE" id="PS50106">
    <property type="entry name" value="PDZ"/>
    <property type="match status" value="1"/>
</dbReference>
<dbReference type="Pfam" id="PF17820">
    <property type="entry name" value="PDZ_6"/>
    <property type="match status" value="1"/>
</dbReference>
<keyword evidence="5 11" id="KW-0812">Transmembrane</keyword>
<dbReference type="InterPro" id="IPR001478">
    <property type="entry name" value="PDZ"/>
</dbReference>
<evidence type="ECO:0000256" key="9">
    <source>
        <dbReference type="ARBA" id="ARBA00023049"/>
    </source>
</evidence>
<dbReference type="InterPro" id="IPR008915">
    <property type="entry name" value="Peptidase_M50"/>
</dbReference>
<protein>
    <recommendedName>
        <fullName evidence="11">Zinc metalloprotease</fullName>
        <ecNumber evidence="11">3.4.24.-</ecNumber>
    </recommendedName>
</protein>
<evidence type="ECO:0000256" key="10">
    <source>
        <dbReference type="ARBA" id="ARBA00023136"/>
    </source>
</evidence>
<organism evidence="13 14">
    <name type="scientific">Alistipes inops</name>
    <dbReference type="NCBI Taxonomy" id="1501391"/>
    <lineage>
        <taxon>Bacteria</taxon>
        <taxon>Pseudomonadati</taxon>
        <taxon>Bacteroidota</taxon>
        <taxon>Bacteroidia</taxon>
        <taxon>Bacteroidales</taxon>
        <taxon>Rikenellaceae</taxon>
        <taxon>Alistipes</taxon>
    </lineage>
</organism>
<dbReference type="CDD" id="cd06163">
    <property type="entry name" value="S2P-M50_PDZ_RseP-like"/>
    <property type="match status" value="1"/>
</dbReference>
<keyword evidence="14" id="KW-1185">Reference proteome</keyword>
<evidence type="ECO:0000256" key="7">
    <source>
        <dbReference type="ARBA" id="ARBA00022833"/>
    </source>
</evidence>
<dbReference type="PANTHER" id="PTHR42837:SF2">
    <property type="entry name" value="MEMBRANE METALLOPROTEASE ARASP2, CHLOROPLASTIC-RELATED"/>
    <property type="match status" value="1"/>
</dbReference>
<evidence type="ECO:0000313" key="14">
    <source>
        <dbReference type="Proteomes" id="UP000030889"/>
    </source>
</evidence>
<keyword evidence="9 11" id="KW-0482">Metalloprotease</keyword>
<dbReference type="Proteomes" id="UP000030889">
    <property type="component" value="Unassembled WGS sequence"/>
</dbReference>
<dbReference type="InterPro" id="IPR041489">
    <property type="entry name" value="PDZ_6"/>
</dbReference>
<dbReference type="SMART" id="SM00228">
    <property type="entry name" value="PDZ"/>
    <property type="match status" value="2"/>
</dbReference>
<dbReference type="Gene3D" id="2.30.42.10">
    <property type="match status" value="2"/>
</dbReference>
<feature type="domain" description="PDZ" evidence="12">
    <location>
        <begin position="182"/>
        <end position="247"/>
    </location>
</feature>
<evidence type="ECO:0000256" key="1">
    <source>
        <dbReference type="ARBA" id="ARBA00001947"/>
    </source>
</evidence>
<dbReference type="NCBIfam" id="TIGR00054">
    <property type="entry name" value="RIP metalloprotease RseP"/>
    <property type="match status" value="1"/>
</dbReference>
<comment type="subcellular location">
    <subcellularLocation>
        <location evidence="2">Membrane</location>
        <topology evidence="2">Multi-pass membrane protein</topology>
    </subcellularLocation>
</comment>
<evidence type="ECO:0000256" key="2">
    <source>
        <dbReference type="ARBA" id="ARBA00004141"/>
    </source>
</evidence>
<evidence type="ECO:0000256" key="4">
    <source>
        <dbReference type="ARBA" id="ARBA00022670"/>
    </source>
</evidence>
<sequence length="440" mass="49348">MDILIKVLQFILSFSLLVIIHELGHFLFARIFGVRVEQFQLFFGRPIASFTRRGTRYGIGWIPFGGYVKLAGMIDESMDTEQMKSEPKPDEFRSKPAWQRLLIMVGGVLMNILLALVIYIGISWKWGESYLSTRDMTYGYVFSPQGEEMGFRDGDRILSVNGETYDDFRQLRIALLLEQNYTVEVLRNGDTVTFRTPVVSVNDLAQDAGFISPRYPFLIGQVVEGSGAAEAGLQQGDRLVELNGEPLAYFDQYTERLPQLSGTVAEVGIVRDSAGTSVIRHLPVRVSDDGRIGAAVDMLAVTPIHTMDYTFWQAVPAGTKRIGEEIGSYWKQLKLVFRPQTEAYKSLGGPLSIGSIFPDEWNWPAFWEITALLSIILAVMNILPIPALDGGHVLFLLVEVITGRKPGDKFMTYAQIAGMLLLFTLIIYATGNDIYRLFIK</sequence>
<keyword evidence="11" id="KW-0479">Metal-binding</keyword>
<evidence type="ECO:0000256" key="11">
    <source>
        <dbReference type="RuleBase" id="RU362031"/>
    </source>
</evidence>
<feature type="transmembrane region" description="Helical" evidence="11">
    <location>
        <begin position="6"/>
        <end position="28"/>
    </location>
</feature>
<comment type="caution">
    <text evidence="13">The sequence shown here is derived from an EMBL/GenBank/DDBJ whole genome shotgun (WGS) entry which is preliminary data.</text>
</comment>
<dbReference type="Pfam" id="PF02163">
    <property type="entry name" value="Peptidase_M50"/>
    <property type="match status" value="1"/>
</dbReference>
<evidence type="ECO:0000256" key="8">
    <source>
        <dbReference type="ARBA" id="ARBA00022989"/>
    </source>
</evidence>
<dbReference type="EC" id="3.4.24.-" evidence="11"/>
<evidence type="ECO:0000259" key="12">
    <source>
        <dbReference type="PROSITE" id="PS50106"/>
    </source>
</evidence>
<accession>A0ABR4YJY3</accession>
<evidence type="ECO:0000256" key="3">
    <source>
        <dbReference type="ARBA" id="ARBA00007931"/>
    </source>
</evidence>
<name>A0ABR4YJY3_9BACT</name>
<keyword evidence="10 11" id="KW-0472">Membrane</keyword>
<comment type="cofactor">
    <cofactor evidence="1 11">
        <name>Zn(2+)</name>
        <dbReference type="ChEBI" id="CHEBI:29105"/>
    </cofactor>
</comment>
<proteinExistence type="inferred from homology"/>
<feature type="transmembrane region" description="Helical" evidence="11">
    <location>
        <begin position="101"/>
        <end position="122"/>
    </location>
</feature>
<dbReference type="GO" id="GO:0008237">
    <property type="term" value="F:metallopeptidase activity"/>
    <property type="evidence" value="ECO:0007669"/>
    <property type="project" value="UniProtKB-KW"/>
</dbReference>
<keyword evidence="6 11" id="KW-0378">Hydrolase</keyword>
<evidence type="ECO:0000256" key="6">
    <source>
        <dbReference type="ARBA" id="ARBA00022801"/>
    </source>
</evidence>
<evidence type="ECO:0000256" key="5">
    <source>
        <dbReference type="ARBA" id="ARBA00022692"/>
    </source>
</evidence>
<gene>
    <name evidence="13" type="ORF">LG35_02935</name>
</gene>
<evidence type="ECO:0000313" key="13">
    <source>
        <dbReference type="EMBL" id="KHE42563.1"/>
    </source>
</evidence>
<reference evidence="13 14" key="1">
    <citation type="submission" date="2014-09" db="EMBL/GenBank/DDBJ databases">
        <title>Alistipes sp. 627, sp. nov., a novel member of the family Rikenellaceae isolated from human faeces.</title>
        <authorList>
            <person name="Shkoporov A.N."/>
            <person name="Chaplin A.V."/>
            <person name="Motuzova O.V."/>
            <person name="Kafarskaia L.I."/>
            <person name="Khokhlova E.V."/>
            <person name="Efimov B.A."/>
        </authorList>
    </citation>
    <scope>NUCLEOTIDE SEQUENCE [LARGE SCALE GENOMIC DNA]</scope>
    <source>
        <strain evidence="13 14">627</strain>
    </source>
</reference>
<dbReference type="PANTHER" id="PTHR42837">
    <property type="entry name" value="REGULATOR OF SIGMA-E PROTEASE RSEP"/>
    <property type="match status" value="1"/>
</dbReference>
<keyword evidence="7 11" id="KW-0862">Zinc</keyword>
<keyword evidence="8 11" id="KW-1133">Transmembrane helix</keyword>
<dbReference type="SUPFAM" id="SSF50156">
    <property type="entry name" value="PDZ domain-like"/>
    <property type="match status" value="2"/>
</dbReference>
<dbReference type="InterPro" id="IPR036034">
    <property type="entry name" value="PDZ_sf"/>
</dbReference>
<keyword evidence="4" id="KW-0645">Protease</keyword>
<dbReference type="EMBL" id="JRGF01000003">
    <property type="protein sequence ID" value="KHE42563.1"/>
    <property type="molecule type" value="Genomic_DNA"/>
</dbReference>
<dbReference type="InterPro" id="IPR004387">
    <property type="entry name" value="Pept_M50_Zn"/>
</dbReference>
<comment type="similarity">
    <text evidence="3 11">Belongs to the peptidase M50B family.</text>
</comment>
<feature type="transmembrane region" description="Helical" evidence="11">
    <location>
        <begin position="410"/>
        <end position="430"/>
    </location>
</feature>
<feature type="transmembrane region" description="Helical" evidence="11">
    <location>
        <begin position="371"/>
        <end position="398"/>
    </location>
</feature>